<dbReference type="Proteomes" id="UP000615755">
    <property type="component" value="Unassembled WGS sequence"/>
</dbReference>
<dbReference type="EMBL" id="AQGV01000012">
    <property type="protein sequence ID" value="MBE0369059.1"/>
    <property type="molecule type" value="Genomic_DNA"/>
</dbReference>
<reference evidence="1 2" key="1">
    <citation type="submission" date="2015-03" db="EMBL/GenBank/DDBJ databases">
        <title>Genome sequence of Pseudoalteromonas aurantia.</title>
        <authorList>
            <person name="Xie B.-B."/>
            <person name="Rong J.-C."/>
            <person name="Qin Q.-L."/>
            <person name="Zhang Y.-Z."/>
        </authorList>
    </citation>
    <scope>NUCLEOTIDE SEQUENCE [LARGE SCALE GENOMIC DNA]</scope>
    <source>
        <strain evidence="1 2">208</strain>
    </source>
</reference>
<evidence type="ECO:0000313" key="1">
    <source>
        <dbReference type="EMBL" id="MBE0369059.1"/>
    </source>
</evidence>
<sequence length="390" mass="44381">MVITPRVACDTCETKHLLKVTLGREDSQNHTFPCTECEEEMQFGLENMHSVTDVRYKYGKNCVEADFEYADAIQVHLNPDFGVGNKVVEAGDIFRATLSNVLEMGRMREELDKQESNGIIAHRATYENYNSEIMRFYLKVWSLLNKGKVELADSYILKNVKVFEEQTGMGEDYYKEKFLKYVIGAYGLEIYQNLQSAQAQAGDLTALIEFSKTQSVNVFDILEEFIDSFGEFSQVFTYLNRGIEISGRVKVSSTNFNRTKKYYSSAYEALAKLLFIPAGLNNSIVRGNPHTFERIDSLSKYVNNGNGDKLRCLTGNAELLKLSECYDNHLRNASFHNNMVYSSKKSKISYTKNNGDSVSCDYKEYLTMCIKVTEALAALYLFSLADLRDS</sequence>
<accession>A0ABR9EDK4</accession>
<proteinExistence type="predicted"/>
<gene>
    <name evidence="1" type="ORF">PAUR_a2831</name>
</gene>
<evidence type="ECO:0000313" key="2">
    <source>
        <dbReference type="Proteomes" id="UP000615755"/>
    </source>
</evidence>
<organism evidence="1 2">
    <name type="scientific">Pseudoalteromonas aurantia 208</name>
    <dbReference type="NCBI Taxonomy" id="1314867"/>
    <lineage>
        <taxon>Bacteria</taxon>
        <taxon>Pseudomonadati</taxon>
        <taxon>Pseudomonadota</taxon>
        <taxon>Gammaproteobacteria</taxon>
        <taxon>Alteromonadales</taxon>
        <taxon>Pseudoalteromonadaceae</taxon>
        <taxon>Pseudoalteromonas</taxon>
    </lineage>
</organism>
<comment type="caution">
    <text evidence="1">The sequence shown here is derived from an EMBL/GenBank/DDBJ whole genome shotgun (WGS) entry which is preliminary data.</text>
</comment>
<name>A0ABR9EDK4_9GAMM</name>
<dbReference type="RefSeq" id="WP_192508245.1">
    <property type="nucleotide sequence ID" value="NZ_AQGV01000012.1"/>
</dbReference>
<protein>
    <submittedName>
        <fullName evidence="1">Uncharacterized protein</fullName>
    </submittedName>
</protein>
<keyword evidence="2" id="KW-1185">Reference proteome</keyword>